<feature type="domain" description="Glycosyltransferase 2-like" evidence="2">
    <location>
        <begin position="6"/>
        <end position="172"/>
    </location>
</feature>
<reference evidence="4 5" key="2">
    <citation type="journal article" date="2021" name="Int. J. Food Microbiol.">
        <title>Safety demonstration of a microbial species for use in the food chain: Weissella confusa.</title>
        <authorList>
            <person name="Bourdichon F."/>
            <person name="Patrone V."/>
            <person name="Fontana A."/>
            <person name="Milani G."/>
            <person name="Morelli L."/>
        </authorList>
    </citation>
    <scope>NUCLEOTIDE SEQUENCE [LARGE SCALE GENOMIC DNA]</scope>
    <source>
        <strain evidence="3">CCUG 30943</strain>
        <strain evidence="4 5">CCUG 43002</strain>
    </source>
</reference>
<dbReference type="Proteomes" id="UP000808038">
    <property type="component" value="Unassembled WGS sequence"/>
</dbReference>
<evidence type="ECO:0000313" key="3">
    <source>
        <dbReference type="EMBL" id="MBJ7632513.1"/>
    </source>
</evidence>
<keyword evidence="1" id="KW-0812">Transmembrane</keyword>
<dbReference type="CDD" id="cd04187">
    <property type="entry name" value="DPM1_like_bac"/>
    <property type="match status" value="1"/>
</dbReference>
<sequence length="321" mass="36043">MVSVDIIVPVFNERESIGGYLDAMEKIQKALYDTKFRVLFIDDGSSDNTIQIIKREREQRDMRVDYIAFSRNFGKEAAIYAGLNNAAPDANYIGLMDVDLQDPPELIPEMLKALKDGADVAVARRNSRGQEPFIRTVFSDAFYWLLNKMSDTPILSGVRDFRIMNRKVLDAILALSERNRFSKGLFSWVGFNQVYLSFDYKARNSGKTSWSFASLVRYAIDGIVNFSHTPLVVVSALGFISFLLSVVGALFIIIRALVLPDTAVFGWPSMIVVLLAVSGIQLLSLGVVGRYVSSIFVEVKARPLYVEKETSLKSEKNMMED</sequence>
<keyword evidence="1" id="KW-1133">Transmembrane helix</keyword>
<dbReference type="Proteomes" id="UP000728106">
    <property type="component" value="Unassembled WGS sequence"/>
</dbReference>
<dbReference type="PANTHER" id="PTHR48090">
    <property type="entry name" value="UNDECAPRENYL-PHOSPHATE 4-DEOXY-4-FORMAMIDO-L-ARABINOSE TRANSFERASE-RELATED"/>
    <property type="match status" value="1"/>
</dbReference>
<dbReference type="Gene3D" id="3.90.550.10">
    <property type="entry name" value="Spore Coat Polysaccharide Biosynthesis Protein SpsA, Chain A"/>
    <property type="match status" value="1"/>
</dbReference>
<name>A0A4Z0RLF9_WEICO</name>
<feature type="transmembrane region" description="Helical" evidence="1">
    <location>
        <begin position="231"/>
        <end position="258"/>
    </location>
</feature>
<gene>
    <name evidence="4" type="ORF">HAU20_04505</name>
    <name evidence="3" type="ORF">HAU43_05355</name>
</gene>
<dbReference type="InterPro" id="IPR029044">
    <property type="entry name" value="Nucleotide-diphossugar_trans"/>
</dbReference>
<comment type="caution">
    <text evidence="4">The sequence shown here is derived from an EMBL/GenBank/DDBJ whole genome shotgun (WGS) entry which is preliminary data.</text>
</comment>
<dbReference type="InterPro" id="IPR050256">
    <property type="entry name" value="Glycosyltransferase_2"/>
</dbReference>
<evidence type="ECO:0000259" key="2">
    <source>
        <dbReference type="Pfam" id="PF00535"/>
    </source>
</evidence>
<dbReference type="GO" id="GO:0005886">
    <property type="term" value="C:plasma membrane"/>
    <property type="evidence" value="ECO:0007669"/>
    <property type="project" value="TreeGrafter"/>
</dbReference>
<dbReference type="EMBL" id="JAAOCP010000004">
    <property type="protein sequence ID" value="MBJ7638649.1"/>
    <property type="molecule type" value="Genomic_DNA"/>
</dbReference>
<protein>
    <submittedName>
        <fullName evidence="4">Glycosyltransferase family 2 protein</fullName>
    </submittedName>
</protein>
<evidence type="ECO:0000313" key="5">
    <source>
        <dbReference type="Proteomes" id="UP000728106"/>
    </source>
</evidence>
<keyword evidence="1" id="KW-0472">Membrane</keyword>
<evidence type="ECO:0000256" key="1">
    <source>
        <dbReference type="SAM" id="Phobius"/>
    </source>
</evidence>
<dbReference type="EMBL" id="JAAOCX010000005">
    <property type="protein sequence ID" value="MBJ7632513.1"/>
    <property type="molecule type" value="Genomic_DNA"/>
</dbReference>
<evidence type="ECO:0000313" key="4">
    <source>
        <dbReference type="EMBL" id="MBJ7638649.1"/>
    </source>
</evidence>
<dbReference type="SUPFAM" id="SSF53448">
    <property type="entry name" value="Nucleotide-diphospho-sugar transferases"/>
    <property type="match status" value="1"/>
</dbReference>
<dbReference type="PANTHER" id="PTHR48090:SF8">
    <property type="entry name" value="GLYCOSYLTRANSFERASE CSBB-RELATED"/>
    <property type="match status" value="1"/>
</dbReference>
<proteinExistence type="predicted"/>
<reference evidence="4" key="1">
    <citation type="submission" date="2020-02" db="EMBL/GenBank/DDBJ databases">
        <authorList>
            <person name="Fontana A."/>
            <person name="Patrone V."/>
            <person name="Morelli L."/>
        </authorList>
    </citation>
    <scope>NUCLEOTIDE SEQUENCE</scope>
    <source>
        <strain evidence="3">CCUG 30943</strain>
        <strain evidence="4">CCUG 43002</strain>
    </source>
</reference>
<dbReference type="RefSeq" id="WP_135411306.1">
    <property type="nucleotide sequence ID" value="NZ_JAAOCP010000004.1"/>
</dbReference>
<dbReference type="AlphaFoldDB" id="A0A4Z0RLF9"/>
<dbReference type="InterPro" id="IPR001173">
    <property type="entry name" value="Glyco_trans_2-like"/>
</dbReference>
<organism evidence="4 5">
    <name type="scientific">Weissella confusa</name>
    <name type="common">Lactobacillus confusus</name>
    <dbReference type="NCBI Taxonomy" id="1583"/>
    <lineage>
        <taxon>Bacteria</taxon>
        <taxon>Bacillati</taxon>
        <taxon>Bacillota</taxon>
        <taxon>Bacilli</taxon>
        <taxon>Lactobacillales</taxon>
        <taxon>Lactobacillaceae</taxon>
        <taxon>Weissella</taxon>
    </lineage>
</organism>
<dbReference type="Pfam" id="PF00535">
    <property type="entry name" value="Glycos_transf_2"/>
    <property type="match status" value="1"/>
</dbReference>
<accession>A0A4Z0RLF9</accession>
<keyword evidence="5" id="KW-1185">Reference proteome</keyword>
<feature type="transmembrane region" description="Helical" evidence="1">
    <location>
        <begin position="270"/>
        <end position="292"/>
    </location>
</feature>